<dbReference type="InterPro" id="IPR000836">
    <property type="entry name" value="PRTase_dom"/>
</dbReference>
<evidence type="ECO:0000313" key="1">
    <source>
        <dbReference type="EMBL" id="QOP44451.1"/>
    </source>
</evidence>
<dbReference type="Proteomes" id="UP000593719">
    <property type="component" value="Chromosome"/>
</dbReference>
<evidence type="ECO:0000313" key="2">
    <source>
        <dbReference type="Proteomes" id="UP000593719"/>
    </source>
</evidence>
<dbReference type="AlphaFoldDB" id="A0A7M1B400"/>
<name>A0A7M1B400_9BACT</name>
<sequence length="222" mass="25700">MQKYKHILQDREDAAQKLRDILPMQKLKEEAWNIVAVSKGGLELASLIKGKLKNNLEILFSEAIMAPNNPECEVARVSETEEIVLNEELINAFGIQYDYIYGEAHRKHEEDILSYIYKYRKGRPFPPMKNKIVLLVDEGSETGSKFMTALKTVLAQKPKAVYIASPVLPRDVLELLETFVDDIFFLYDIDDYVETSLYYKNLTIMDDEEIEEILSKDLKDNR</sequence>
<dbReference type="Gene3D" id="3.40.50.2020">
    <property type="match status" value="1"/>
</dbReference>
<keyword evidence="2" id="KW-1185">Reference proteome</keyword>
<accession>A0A7M1B400</accession>
<dbReference type="CDD" id="cd06223">
    <property type="entry name" value="PRTases_typeI"/>
    <property type="match status" value="1"/>
</dbReference>
<organism evidence="1 2">
    <name type="scientific">Sulfurimonas sediminis</name>
    <dbReference type="NCBI Taxonomy" id="2590020"/>
    <lineage>
        <taxon>Bacteria</taxon>
        <taxon>Pseudomonadati</taxon>
        <taxon>Campylobacterota</taxon>
        <taxon>Epsilonproteobacteria</taxon>
        <taxon>Campylobacterales</taxon>
        <taxon>Sulfurimonadaceae</taxon>
        <taxon>Sulfurimonas</taxon>
    </lineage>
</organism>
<keyword evidence="1" id="KW-0808">Transferase</keyword>
<reference evidence="1 2" key="1">
    <citation type="submission" date="2019-06" db="EMBL/GenBank/DDBJ databases">
        <title>Sulfurimonas gotlandica sp. nov., a chemoautotrophic and psychrotolerant epsilonproteobacterium isolated from a pelagic redoxcline, and an emended description of the genus Sulfurimonas.</title>
        <authorList>
            <person name="Wang S."/>
            <person name="Jiang L."/>
            <person name="Shao Z."/>
        </authorList>
    </citation>
    <scope>NUCLEOTIDE SEQUENCE [LARGE SCALE GENOMIC DNA]</scope>
    <source>
        <strain evidence="1 2">S2-6</strain>
    </source>
</reference>
<keyword evidence="1" id="KW-0328">Glycosyltransferase</keyword>
<protein>
    <submittedName>
        <fullName evidence="1">Phosphoribosyltransferase</fullName>
    </submittedName>
</protein>
<proteinExistence type="predicted"/>
<dbReference type="RefSeq" id="WP_193150589.1">
    <property type="nucleotide sequence ID" value="NZ_CP041235.1"/>
</dbReference>
<dbReference type="Gene3D" id="3.30.1310.20">
    <property type="entry name" value="PRTase-like"/>
    <property type="match status" value="1"/>
</dbReference>
<dbReference type="GO" id="GO:0016757">
    <property type="term" value="F:glycosyltransferase activity"/>
    <property type="evidence" value="ECO:0007669"/>
    <property type="project" value="UniProtKB-KW"/>
</dbReference>
<dbReference type="KEGG" id="ssei:FJR45_11025"/>
<dbReference type="InterPro" id="IPR029057">
    <property type="entry name" value="PRTase-like"/>
</dbReference>
<gene>
    <name evidence="1" type="ORF">FJR45_11025</name>
</gene>
<dbReference type="SUPFAM" id="SSF53271">
    <property type="entry name" value="PRTase-like"/>
    <property type="match status" value="1"/>
</dbReference>
<dbReference type="EMBL" id="CP041235">
    <property type="protein sequence ID" value="QOP44451.1"/>
    <property type="molecule type" value="Genomic_DNA"/>
</dbReference>